<evidence type="ECO:0000313" key="3">
    <source>
        <dbReference type="Proteomes" id="UP000707356"/>
    </source>
</evidence>
<reference evidence="2" key="2">
    <citation type="journal article" date="2022" name="Microbiol. Resour. Announc.">
        <title>Metagenome Sequencing to Explore Phylogenomics of Terrestrial Cyanobacteria.</title>
        <authorList>
            <person name="Ward R.D."/>
            <person name="Stajich J.E."/>
            <person name="Johansen J.R."/>
            <person name="Huntemann M."/>
            <person name="Clum A."/>
            <person name="Foster B."/>
            <person name="Foster B."/>
            <person name="Roux S."/>
            <person name="Palaniappan K."/>
            <person name="Varghese N."/>
            <person name="Mukherjee S."/>
            <person name="Reddy T.B.K."/>
            <person name="Daum C."/>
            <person name="Copeland A."/>
            <person name="Chen I.A."/>
            <person name="Ivanova N.N."/>
            <person name="Kyrpides N.C."/>
            <person name="Shapiro N."/>
            <person name="Eloe-Fadrosh E.A."/>
            <person name="Pietrasiak N."/>
        </authorList>
    </citation>
    <scope>NUCLEOTIDE SEQUENCE</scope>
    <source>
        <strain evidence="2">GSE-TBD4-15B</strain>
    </source>
</reference>
<gene>
    <name evidence="2" type="ORF">KME07_11435</name>
</gene>
<evidence type="ECO:0000313" key="2">
    <source>
        <dbReference type="EMBL" id="MBW4466037.1"/>
    </source>
</evidence>
<dbReference type="EMBL" id="JAHHHV010000065">
    <property type="protein sequence ID" value="MBW4466037.1"/>
    <property type="molecule type" value="Genomic_DNA"/>
</dbReference>
<name>A0A951U5Z8_9CYAN</name>
<dbReference type="NCBIfam" id="TIGR02532">
    <property type="entry name" value="IV_pilin_GFxxxE"/>
    <property type="match status" value="1"/>
</dbReference>
<reference evidence="2" key="1">
    <citation type="submission" date="2021-05" db="EMBL/GenBank/DDBJ databases">
        <authorList>
            <person name="Pietrasiak N."/>
            <person name="Ward R."/>
            <person name="Stajich J.E."/>
            <person name="Kurbessoian T."/>
        </authorList>
    </citation>
    <scope>NUCLEOTIDE SEQUENCE</scope>
    <source>
        <strain evidence="2">GSE-TBD4-15B</strain>
    </source>
</reference>
<dbReference type="AlphaFoldDB" id="A0A951U5Z8"/>
<dbReference type="InterPro" id="IPR012902">
    <property type="entry name" value="N_methyl_site"/>
</dbReference>
<accession>A0A951U5Z8</accession>
<feature type="transmembrane region" description="Helical" evidence="1">
    <location>
        <begin position="27"/>
        <end position="52"/>
    </location>
</feature>
<keyword evidence="1" id="KW-0812">Transmembrane</keyword>
<protein>
    <submittedName>
        <fullName evidence="2">Type II secretion system GspH family protein</fullName>
    </submittedName>
</protein>
<keyword evidence="1" id="KW-1133">Transmembrane helix</keyword>
<comment type="caution">
    <text evidence="2">The sequence shown here is derived from an EMBL/GenBank/DDBJ whole genome shotgun (WGS) entry which is preliminary data.</text>
</comment>
<proteinExistence type="predicted"/>
<evidence type="ECO:0000256" key="1">
    <source>
        <dbReference type="SAM" id="Phobius"/>
    </source>
</evidence>
<sequence>MLPVMTSPKTLLLRQLLRRSQSSQQGLTILECLVAIMLIGITIAMVTPPLLIATASRVQTRRGEQALQVAQDEIDRINTLVQRGLHKNSLLPTDAGQPNIGTVPVPTKIANYIETTRSTGTACPASKYSGYTRYADQQLPVTDALPIDVDGDCDPDFFMQVFRNSSSYTTAELQKTAAQRRPARFNLGVRVYSKLVDTNKTLTGGNLKVEPASFGLTIGQGQQASNPLAVVYKEISWGERSEVLCEYATDADKKQIAGCN</sequence>
<dbReference type="Proteomes" id="UP000707356">
    <property type="component" value="Unassembled WGS sequence"/>
</dbReference>
<organism evidence="2 3">
    <name type="scientific">Pegethrix bostrychoides GSE-TBD4-15B</name>
    <dbReference type="NCBI Taxonomy" id="2839662"/>
    <lineage>
        <taxon>Bacteria</taxon>
        <taxon>Bacillati</taxon>
        <taxon>Cyanobacteriota</taxon>
        <taxon>Cyanophyceae</taxon>
        <taxon>Oculatellales</taxon>
        <taxon>Oculatellaceae</taxon>
        <taxon>Pegethrix</taxon>
    </lineage>
</organism>
<keyword evidence="1" id="KW-0472">Membrane</keyword>